<name>A0A1G8MU06_9HYPH</name>
<organism evidence="1 2">
    <name type="scientific">Mesorhizobium muleiense</name>
    <dbReference type="NCBI Taxonomy" id="1004279"/>
    <lineage>
        <taxon>Bacteria</taxon>
        <taxon>Pseudomonadati</taxon>
        <taxon>Pseudomonadota</taxon>
        <taxon>Alphaproteobacteria</taxon>
        <taxon>Hyphomicrobiales</taxon>
        <taxon>Phyllobacteriaceae</taxon>
        <taxon>Mesorhizobium</taxon>
    </lineage>
</organism>
<reference evidence="2" key="1">
    <citation type="submission" date="2016-10" db="EMBL/GenBank/DDBJ databases">
        <authorList>
            <person name="Varghese N."/>
            <person name="Submissions S."/>
        </authorList>
    </citation>
    <scope>NUCLEOTIDE SEQUENCE [LARGE SCALE GENOMIC DNA]</scope>
    <source>
        <strain evidence="2">CGMCC 1.11022</strain>
    </source>
</reference>
<dbReference type="EMBL" id="FNEE01000002">
    <property type="protein sequence ID" value="SDI71518.1"/>
    <property type="molecule type" value="Genomic_DNA"/>
</dbReference>
<dbReference type="Proteomes" id="UP000198894">
    <property type="component" value="Unassembled WGS sequence"/>
</dbReference>
<dbReference type="RefSeq" id="WP_091591643.1">
    <property type="nucleotide sequence ID" value="NZ_FNEE01000002.1"/>
</dbReference>
<gene>
    <name evidence="1" type="ORF">SAMN05428953_102679</name>
</gene>
<evidence type="ECO:0000313" key="1">
    <source>
        <dbReference type="EMBL" id="SDI71518.1"/>
    </source>
</evidence>
<protein>
    <submittedName>
        <fullName evidence="1">Uncharacterized protein</fullName>
    </submittedName>
</protein>
<keyword evidence="2" id="KW-1185">Reference proteome</keyword>
<sequence length="111" mass="11943">MAGFYDEMQEQGVVMLTRTVTAPPDPSTPWIPGEPVTTVYPLDAVMRRVSQKYVDGTLTVATDNQITFAVPSIVSAMTDTLVIDGVELVMKDLRPIPPAGTPVAYITFVAG</sequence>
<evidence type="ECO:0000313" key="2">
    <source>
        <dbReference type="Proteomes" id="UP000198894"/>
    </source>
</evidence>
<accession>A0A1G8MU06</accession>
<dbReference type="AlphaFoldDB" id="A0A1G8MU06"/>
<proteinExistence type="predicted"/>